<evidence type="ECO:0000256" key="4">
    <source>
        <dbReference type="ARBA" id="ARBA00023239"/>
    </source>
</evidence>
<evidence type="ECO:0000259" key="8">
    <source>
        <dbReference type="Pfam" id="PF26577"/>
    </source>
</evidence>
<keyword evidence="3" id="KW-0819">tRNA processing</keyword>
<accession>A0AA84ZHP2</accession>
<sequence length="532" mass="60822">MFKCNRVNNHCSSHTDLVLSNQPFKSDSQSHHMECVNLTPFGEFLVWTAEAVIWLRRNYRIIGRASLPLDLFKGCYHNKSKKPDRLPVRLSFEEVALLLSKGFIHGILCSRPVISVAEPSKETIEAYHDALMKNAEEMVNIFQTQKRLKSVGYYGQLLNGLKLRQQRQARSKLFNHNDSSPVNTVDDNGCSQNYDTNNLNPSLQISTRKRRRQRRLLQKQLKKQMFTNDSCSVGNDDDHCNIYDSDQDVFELSDSPITLDDLISEHSNTRQGTSRLSVISSENIKESLPHIPQHLPRPTPIEWRRPDEYVFVSLPESVFSEGLYSIVNWLIQLIQEKCKATNFSNQHTDDQNNISSTQDMYIQRLQSCLIYMDLWNKGYYISTSTVKMGGDFLVYQGDPLLYHGSHIITICNPTDPFCDSQLLAKLRIANGLKKILVLATVSNIEMFTRKFTVQRIKHCEIKNDDNDSSVVDPQVIVGEHSKLSVQSKEITSNESTHCNCNSSTNKIQPNVIYLSLQYMSSHSSNPTFSKSL</sequence>
<keyword evidence="4" id="KW-0456">Lyase</keyword>
<evidence type="ECO:0000256" key="5">
    <source>
        <dbReference type="ARBA" id="ARBA00034031"/>
    </source>
</evidence>
<dbReference type="Pfam" id="PF26577">
    <property type="entry name" value="TSEN34_N"/>
    <property type="match status" value="1"/>
</dbReference>
<proteinExistence type="inferred from homology"/>
<dbReference type="GO" id="GO:0003676">
    <property type="term" value="F:nucleic acid binding"/>
    <property type="evidence" value="ECO:0007669"/>
    <property type="project" value="InterPro"/>
</dbReference>
<comment type="catalytic activity">
    <reaction evidence="5">
        <text>pretRNA = a 3'-half-tRNA molecule with a 5'-OH end + a 5'-half-tRNA molecule with a 2',3'-cyclic phosphate end + an intron with a 2',3'-cyclic phosphate and a 5'-hydroxyl terminus.</text>
        <dbReference type="EC" id="4.6.1.16"/>
    </reaction>
</comment>
<dbReference type="PANTHER" id="PTHR13070">
    <property type="entry name" value="TRNA-SPLICING ENDONUCLEASE SUBUNIT SEN34-RELATED"/>
    <property type="match status" value="1"/>
</dbReference>
<dbReference type="GO" id="GO:0000379">
    <property type="term" value="P:tRNA-type intron splice site recognition and cleavage"/>
    <property type="evidence" value="ECO:0007669"/>
    <property type="project" value="TreeGrafter"/>
</dbReference>
<dbReference type="WBParaSite" id="SMRG1_29010.1">
    <property type="protein sequence ID" value="SMRG1_29010.1"/>
    <property type="gene ID" value="SMRG1_29010"/>
</dbReference>
<feature type="region of interest" description="Disordered" evidence="6">
    <location>
        <begin position="175"/>
        <end position="210"/>
    </location>
</feature>
<protein>
    <recommendedName>
        <fullName evidence="2">tRNA-intron lyase</fullName>
        <ecNumber evidence="2">4.6.1.16</ecNumber>
    </recommendedName>
</protein>
<dbReference type="Pfam" id="PF01974">
    <property type="entry name" value="tRNA_int_endo"/>
    <property type="match status" value="1"/>
</dbReference>
<evidence type="ECO:0000313" key="9">
    <source>
        <dbReference type="Proteomes" id="UP000050790"/>
    </source>
</evidence>
<dbReference type="GO" id="GO:0005634">
    <property type="term" value="C:nucleus"/>
    <property type="evidence" value="ECO:0007669"/>
    <property type="project" value="UniProtKB-ARBA"/>
</dbReference>
<dbReference type="Gene3D" id="3.40.1350.10">
    <property type="match status" value="1"/>
</dbReference>
<dbReference type="InterPro" id="IPR006677">
    <property type="entry name" value="tRNA_intron_Endonuc_cat-like"/>
</dbReference>
<feature type="compositionally biased region" description="Polar residues" evidence="6">
    <location>
        <begin position="175"/>
        <end position="206"/>
    </location>
</feature>
<evidence type="ECO:0000256" key="1">
    <source>
        <dbReference type="ARBA" id="ARBA00008078"/>
    </source>
</evidence>
<reference evidence="10" key="1">
    <citation type="submission" date="2023-11" db="UniProtKB">
        <authorList>
            <consortium name="WormBaseParasite"/>
        </authorList>
    </citation>
    <scope>IDENTIFICATION</scope>
</reference>
<organism evidence="9 10">
    <name type="scientific">Schistosoma margrebowiei</name>
    <dbReference type="NCBI Taxonomy" id="48269"/>
    <lineage>
        <taxon>Eukaryota</taxon>
        <taxon>Metazoa</taxon>
        <taxon>Spiralia</taxon>
        <taxon>Lophotrochozoa</taxon>
        <taxon>Platyhelminthes</taxon>
        <taxon>Trematoda</taxon>
        <taxon>Digenea</taxon>
        <taxon>Strigeidida</taxon>
        <taxon>Schistosomatoidea</taxon>
        <taxon>Schistosomatidae</taxon>
        <taxon>Schistosoma</taxon>
    </lineage>
</organism>
<dbReference type="InterPro" id="IPR036167">
    <property type="entry name" value="tRNA_intron_Endo_cat-like_sf"/>
</dbReference>
<evidence type="ECO:0000256" key="6">
    <source>
        <dbReference type="SAM" id="MobiDB-lite"/>
    </source>
</evidence>
<name>A0AA84ZHP2_9TREM</name>
<dbReference type="Proteomes" id="UP000050790">
    <property type="component" value="Unassembled WGS sequence"/>
</dbReference>
<dbReference type="InterPro" id="IPR011856">
    <property type="entry name" value="tRNA_endonuc-like_dom_sf"/>
</dbReference>
<dbReference type="CDD" id="cd22363">
    <property type="entry name" value="tRNA-intron_lyase_C"/>
    <property type="match status" value="1"/>
</dbReference>
<comment type="similarity">
    <text evidence="1">Belongs to the tRNA-intron endonuclease family.</text>
</comment>
<evidence type="ECO:0000256" key="3">
    <source>
        <dbReference type="ARBA" id="ARBA00022694"/>
    </source>
</evidence>
<evidence type="ECO:0000256" key="2">
    <source>
        <dbReference type="ARBA" id="ARBA00012573"/>
    </source>
</evidence>
<dbReference type="InterPro" id="IPR059049">
    <property type="entry name" value="TSEN34_N"/>
</dbReference>
<evidence type="ECO:0000259" key="7">
    <source>
        <dbReference type="Pfam" id="PF01974"/>
    </source>
</evidence>
<dbReference type="SUPFAM" id="SSF53032">
    <property type="entry name" value="tRNA-intron endonuclease catalytic domain-like"/>
    <property type="match status" value="1"/>
</dbReference>
<evidence type="ECO:0000313" key="10">
    <source>
        <dbReference type="WBParaSite" id="SMRG1_29010.1"/>
    </source>
</evidence>
<feature type="domain" description="TSEN34 N-terminal" evidence="8">
    <location>
        <begin position="40"/>
        <end position="106"/>
    </location>
</feature>
<dbReference type="EC" id="4.6.1.16" evidence="2"/>
<dbReference type="PANTHER" id="PTHR13070:SF0">
    <property type="entry name" value="TRNA-SPLICING ENDONUCLEASE SUBUNIT SEN34"/>
    <property type="match status" value="1"/>
</dbReference>
<dbReference type="AlphaFoldDB" id="A0AA84ZHP2"/>
<dbReference type="GO" id="GO:0000213">
    <property type="term" value="F:tRNA-intron lyase activity"/>
    <property type="evidence" value="ECO:0007669"/>
    <property type="project" value="UniProtKB-EC"/>
</dbReference>
<feature type="domain" description="tRNA intron endonuclease catalytic" evidence="7">
    <location>
        <begin position="367"/>
        <end position="442"/>
    </location>
</feature>